<reference evidence="1" key="1">
    <citation type="submission" date="2021-06" db="EMBL/GenBank/DDBJ databases">
        <authorList>
            <person name="Kallberg Y."/>
            <person name="Tangrot J."/>
            <person name="Rosling A."/>
        </authorList>
    </citation>
    <scope>NUCLEOTIDE SEQUENCE</scope>
    <source>
        <strain evidence="1">UK204</strain>
    </source>
</reference>
<proteinExistence type="predicted"/>
<dbReference type="OrthoDB" id="2444502at2759"/>
<keyword evidence="2" id="KW-1185">Reference proteome</keyword>
<organism evidence="1 2">
    <name type="scientific">Funneliformis caledonium</name>
    <dbReference type="NCBI Taxonomy" id="1117310"/>
    <lineage>
        <taxon>Eukaryota</taxon>
        <taxon>Fungi</taxon>
        <taxon>Fungi incertae sedis</taxon>
        <taxon>Mucoromycota</taxon>
        <taxon>Glomeromycotina</taxon>
        <taxon>Glomeromycetes</taxon>
        <taxon>Glomerales</taxon>
        <taxon>Glomeraceae</taxon>
        <taxon>Funneliformis</taxon>
    </lineage>
</organism>
<accession>A0A9N9IDM6</accession>
<dbReference type="InterPro" id="IPR011990">
    <property type="entry name" value="TPR-like_helical_dom_sf"/>
</dbReference>
<dbReference type="AlphaFoldDB" id="A0A9N9IDM6"/>
<protein>
    <submittedName>
        <fullName evidence="1">4485_t:CDS:1</fullName>
    </submittedName>
</protein>
<sequence>SQHNITRLIKWLVDDQNDSNSTFLLGYFNYSGIGLNKNIEKAFSLFFNASKKNPMLAQCYVGTCY</sequence>
<feature type="non-terminal residue" evidence="1">
    <location>
        <position position="1"/>
    </location>
</feature>
<gene>
    <name evidence="1" type="ORF">FCALED_LOCUS14988</name>
</gene>
<dbReference type="Proteomes" id="UP000789570">
    <property type="component" value="Unassembled WGS sequence"/>
</dbReference>
<name>A0A9N9IDM6_9GLOM</name>
<dbReference type="Gene3D" id="1.25.40.10">
    <property type="entry name" value="Tetratricopeptide repeat domain"/>
    <property type="match status" value="1"/>
</dbReference>
<dbReference type="EMBL" id="CAJVPQ010012324">
    <property type="protein sequence ID" value="CAG8731110.1"/>
    <property type="molecule type" value="Genomic_DNA"/>
</dbReference>
<dbReference type="SUPFAM" id="SSF81901">
    <property type="entry name" value="HCP-like"/>
    <property type="match status" value="1"/>
</dbReference>
<evidence type="ECO:0000313" key="2">
    <source>
        <dbReference type="Proteomes" id="UP000789570"/>
    </source>
</evidence>
<evidence type="ECO:0000313" key="1">
    <source>
        <dbReference type="EMBL" id="CAG8731110.1"/>
    </source>
</evidence>
<comment type="caution">
    <text evidence="1">The sequence shown here is derived from an EMBL/GenBank/DDBJ whole genome shotgun (WGS) entry which is preliminary data.</text>
</comment>